<evidence type="ECO:0000256" key="1">
    <source>
        <dbReference type="ARBA" id="ARBA00022837"/>
    </source>
</evidence>
<dbReference type="Pfam" id="PF13499">
    <property type="entry name" value="EF-hand_7"/>
    <property type="match status" value="1"/>
</dbReference>
<feature type="region of interest" description="Disordered" evidence="2">
    <location>
        <begin position="17"/>
        <end position="40"/>
    </location>
</feature>
<reference evidence="4" key="1">
    <citation type="submission" date="2023-10" db="EMBL/GenBank/DDBJ databases">
        <authorList>
            <person name="Chen Y."/>
            <person name="Shah S."/>
            <person name="Dougan E. K."/>
            <person name="Thang M."/>
            <person name="Chan C."/>
        </authorList>
    </citation>
    <scope>NUCLEOTIDE SEQUENCE [LARGE SCALE GENOMIC DNA]</scope>
</reference>
<evidence type="ECO:0000256" key="2">
    <source>
        <dbReference type="SAM" id="MobiDB-lite"/>
    </source>
</evidence>
<feature type="domain" description="EF-hand" evidence="3">
    <location>
        <begin position="179"/>
        <end position="214"/>
    </location>
</feature>
<dbReference type="SMART" id="SM00054">
    <property type="entry name" value="EFh"/>
    <property type="match status" value="2"/>
</dbReference>
<dbReference type="EMBL" id="CAUYUJ010010968">
    <property type="protein sequence ID" value="CAK0830639.1"/>
    <property type="molecule type" value="Genomic_DNA"/>
</dbReference>
<proteinExistence type="predicted"/>
<organism evidence="4 5">
    <name type="scientific">Prorocentrum cordatum</name>
    <dbReference type="NCBI Taxonomy" id="2364126"/>
    <lineage>
        <taxon>Eukaryota</taxon>
        <taxon>Sar</taxon>
        <taxon>Alveolata</taxon>
        <taxon>Dinophyceae</taxon>
        <taxon>Prorocentrales</taxon>
        <taxon>Prorocentraceae</taxon>
        <taxon>Prorocentrum</taxon>
    </lineage>
</organism>
<feature type="domain" description="EF-hand" evidence="3">
    <location>
        <begin position="143"/>
        <end position="178"/>
    </location>
</feature>
<name>A0ABN9SGH6_9DINO</name>
<evidence type="ECO:0000259" key="3">
    <source>
        <dbReference type="PROSITE" id="PS50222"/>
    </source>
</evidence>
<dbReference type="InterPro" id="IPR011992">
    <property type="entry name" value="EF-hand-dom_pair"/>
</dbReference>
<gene>
    <name evidence="4" type="ORF">PCOR1329_LOCUS29222</name>
</gene>
<dbReference type="CDD" id="cd00051">
    <property type="entry name" value="EFh"/>
    <property type="match status" value="1"/>
</dbReference>
<feature type="region of interest" description="Disordered" evidence="2">
    <location>
        <begin position="221"/>
        <end position="273"/>
    </location>
</feature>
<evidence type="ECO:0000313" key="4">
    <source>
        <dbReference type="EMBL" id="CAK0830639.1"/>
    </source>
</evidence>
<dbReference type="InterPro" id="IPR018247">
    <property type="entry name" value="EF_Hand_1_Ca_BS"/>
</dbReference>
<keyword evidence="5" id="KW-1185">Reference proteome</keyword>
<dbReference type="Gene3D" id="1.10.238.10">
    <property type="entry name" value="EF-hand"/>
    <property type="match status" value="1"/>
</dbReference>
<feature type="compositionally biased region" description="Gly residues" evidence="2">
    <location>
        <begin position="246"/>
        <end position="257"/>
    </location>
</feature>
<accession>A0ABN9SGH6</accession>
<sequence length="581" mass="63102">MHDACRNEDYNLGQVLRTTSKDRVDAGAAPGPKSSPTQVSKLLGRQVDKGYDLQEVTRNSSKHKLEERRKKLNDIYGHGSKDAAGRPTQSQSTPNLPDIGQPLLPKPTSLAPTGSQMLDSVLGKLNKPKLLNALDRLVKEVCSNKKTLKVAFREFDLNGDGILSKEEMAIQLRKMGVSLLPSELDAVMRALDVDQNGLVELDEVIEIVTAYRAHFRLDEPEKVEAPADGERENLKSPPKSPPAGRGPPGRGPTGAVGGRRIAQPGKLSSEDGESDQLTACWPRCCSNAGVCSIITVISCALCSVCSRDHFAAGRIVKQRSYTEVARFASHAGVGGEESLTASSSHVRTISLAISAPDAQAVSVHLQLALPLSCLDMSAFCWFLSCLLTHSLCLGFCLPVSLTLLLFFRSAVFATVTGQPPAAAHAVGLERDDLLGLSTDAAVLRFPCCLTSLRRFFQSAGPETSTPSRRGRFFSRMFCCGLPRGQKLLLRGGSLDKACGRRISYSDVWGCRGRARSIHSRQARGARRAGRGRDAGPPGWGRVRPWHEGERDILCARPAVQVRHCSARGSYRSVWRLQRMFA</sequence>
<evidence type="ECO:0000313" key="5">
    <source>
        <dbReference type="Proteomes" id="UP001189429"/>
    </source>
</evidence>
<feature type="region of interest" description="Disordered" evidence="2">
    <location>
        <begin position="76"/>
        <end position="115"/>
    </location>
</feature>
<protein>
    <recommendedName>
        <fullName evidence="3">EF-hand domain-containing protein</fullName>
    </recommendedName>
</protein>
<dbReference type="PROSITE" id="PS00018">
    <property type="entry name" value="EF_HAND_1"/>
    <property type="match status" value="2"/>
</dbReference>
<dbReference type="PROSITE" id="PS50222">
    <property type="entry name" value="EF_HAND_2"/>
    <property type="match status" value="2"/>
</dbReference>
<keyword evidence="1" id="KW-0106">Calcium</keyword>
<dbReference type="InterPro" id="IPR002048">
    <property type="entry name" value="EF_hand_dom"/>
</dbReference>
<dbReference type="Proteomes" id="UP001189429">
    <property type="component" value="Unassembled WGS sequence"/>
</dbReference>
<comment type="caution">
    <text evidence="4">The sequence shown here is derived from an EMBL/GenBank/DDBJ whole genome shotgun (WGS) entry which is preliminary data.</text>
</comment>
<dbReference type="SUPFAM" id="SSF47473">
    <property type="entry name" value="EF-hand"/>
    <property type="match status" value="1"/>
</dbReference>
<feature type="compositionally biased region" description="Basic and acidic residues" evidence="2">
    <location>
        <begin position="221"/>
        <end position="234"/>
    </location>
</feature>
<feature type="region of interest" description="Disordered" evidence="2">
    <location>
        <begin position="521"/>
        <end position="543"/>
    </location>
</feature>